<feature type="signal peptide" evidence="3">
    <location>
        <begin position="1"/>
        <end position="27"/>
    </location>
</feature>
<reference evidence="5" key="1">
    <citation type="submission" date="2016-10" db="EMBL/GenBank/DDBJ databases">
        <authorList>
            <person name="Varghese N."/>
            <person name="Submissions S."/>
        </authorList>
    </citation>
    <scope>NUCLEOTIDE SEQUENCE [LARGE SCALE GENOMIC DNA]</scope>
    <source>
        <strain evidence="5">DSM 23439</strain>
    </source>
</reference>
<feature type="compositionally biased region" description="Low complexity" evidence="2">
    <location>
        <begin position="260"/>
        <end position="269"/>
    </location>
</feature>
<gene>
    <name evidence="4" type="ORF">SAMN05421848_0285</name>
</gene>
<keyword evidence="1" id="KW-0175">Coiled coil</keyword>
<organism evidence="4 5">
    <name type="scientific">Kushneria avicenniae</name>
    <dbReference type="NCBI Taxonomy" id="402385"/>
    <lineage>
        <taxon>Bacteria</taxon>
        <taxon>Pseudomonadati</taxon>
        <taxon>Pseudomonadota</taxon>
        <taxon>Gammaproteobacteria</taxon>
        <taxon>Oceanospirillales</taxon>
        <taxon>Halomonadaceae</taxon>
        <taxon>Kushneria</taxon>
    </lineage>
</organism>
<evidence type="ECO:0000256" key="3">
    <source>
        <dbReference type="SAM" id="SignalP"/>
    </source>
</evidence>
<evidence type="ECO:0000256" key="1">
    <source>
        <dbReference type="SAM" id="Coils"/>
    </source>
</evidence>
<dbReference type="Pfam" id="PF11932">
    <property type="entry name" value="DUF3450"/>
    <property type="match status" value="1"/>
</dbReference>
<evidence type="ECO:0000256" key="2">
    <source>
        <dbReference type="SAM" id="MobiDB-lite"/>
    </source>
</evidence>
<proteinExistence type="predicted"/>
<feature type="region of interest" description="Disordered" evidence="2">
    <location>
        <begin position="250"/>
        <end position="269"/>
    </location>
</feature>
<feature type="chain" id="PRO_5011767053" description="DUF3450 domain-containing protein" evidence="3">
    <location>
        <begin position="28"/>
        <end position="269"/>
    </location>
</feature>
<dbReference type="EMBL" id="FOLY01000001">
    <property type="protein sequence ID" value="SFC03115.1"/>
    <property type="molecule type" value="Genomic_DNA"/>
</dbReference>
<evidence type="ECO:0000313" key="5">
    <source>
        <dbReference type="Proteomes" id="UP000199046"/>
    </source>
</evidence>
<evidence type="ECO:0008006" key="6">
    <source>
        <dbReference type="Google" id="ProtNLM"/>
    </source>
</evidence>
<dbReference type="STRING" id="402385.SAMN05421848_0285"/>
<sequence>MRTQRRNCCLRGAAFSLMTLMALPTLAEASSLRDETAQQQQQQQAIQTRIDQADDETRELLTRLRDAQSSTQRLERYNTQLASTLDEQQQRIDRQQHALETLDDTREALPDTLQGMVDRLRALVEADIPFHRDERMARLDSLERTIADPTVSEDKRMEQLLSVWRTELDYGHDMDSWRGRLTRDNQQSDVQFLRMGRVGFYYLTPDGEQGGVWKNRDRQWHALDSAQRTMVNRGIRIANDQRAPELLSLPLSVDADDTSSESASQGASS</sequence>
<keyword evidence="5" id="KW-1185">Reference proteome</keyword>
<name>A0A1I1FUY0_9GAMM</name>
<keyword evidence="3" id="KW-0732">Signal</keyword>
<dbReference type="Proteomes" id="UP000199046">
    <property type="component" value="Unassembled WGS sequence"/>
</dbReference>
<accession>A0A1I1FUY0</accession>
<dbReference type="AlphaFoldDB" id="A0A1I1FUY0"/>
<evidence type="ECO:0000313" key="4">
    <source>
        <dbReference type="EMBL" id="SFC03115.1"/>
    </source>
</evidence>
<feature type="coiled-coil region" evidence="1">
    <location>
        <begin position="50"/>
        <end position="105"/>
    </location>
</feature>
<protein>
    <recommendedName>
        <fullName evidence="6">DUF3450 domain-containing protein</fullName>
    </recommendedName>
</protein>
<dbReference type="InterPro" id="IPR016866">
    <property type="entry name" value="UCP028069"/>
</dbReference>
<dbReference type="PIRSF" id="PIRSF028069">
    <property type="entry name" value="UCP028069"/>
    <property type="match status" value="1"/>
</dbReference>